<dbReference type="GO" id="GO:1901678">
    <property type="term" value="P:iron coordination entity transport"/>
    <property type="evidence" value="ECO:0007669"/>
    <property type="project" value="UniProtKB-ARBA"/>
</dbReference>
<dbReference type="RefSeq" id="WP_120747506.1">
    <property type="nucleotide sequence ID" value="NZ_RBAH01000007.1"/>
</dbReference>
<dbReference type="PROSITE" id="PS50983">
    <property type="entry name" value="FE_B12_PBP"/>
    <property type="match status" value="1"/>
</dbReference>
<feature type="domain" description="Fe/B12 periplasmic-binding" evidence="9">
    <location>
        <begin position="268"/>
        <end position="528"/>
    </location>
</feature>
<evidence type="ECO:0000256" key="3">
    <source>
        <dbReference type="ARBA" id="ARBA00022448"/>
    </source>
</evidence>
<evidence type="ECO:0000256" key="7">
    <source>
        <dbReference type="ARBA" id="ARBA00023163"/>
    </source>
</evidence>
<sequence>MHREREILQADTMPDDIWIKLRSTDLLSGELEHRLVSSHMLLLSRTGGGRLTIDVTEYTLRPDTAYFICPGQTIGVAVHDKDGPELFAFQYDVFRDGEADHAFPYAGEVPIYPEQQIGALCELVYGSSRHDNSLERFRGQSAFQELLYWIAKQTRRRTTDSRAAIDRTKAYIDSHYGESITIDQLARMAEISSKYYVDLFKRTYGLSAIDYLTEVRVTAAKRLMARSGALLRNIAQQVGYGDEFYFSRKFKQETGVSPTVYMKNRRRKIAVYSSPILGHLLALDIIPYAAPLHPKWTAHYYKLFKSDIPLHLSAYRYNMHWESNLAKLAAAAPDLILGCDTLTGGEKDQLETIAPVVYVPYKERGWREQLRITAEAVDATREAEMWMQRYESKVTAAKRRLERQLGGQRVVAMSLFQQTIRLSPTAGMRDVLYGDLALLPPAGIDPGRKGEAITLDGLAAYDADRIMLNICQEPESLAEWERLQQLPEWLGIKAVRSGAVTLIASDPWREYSASACERMVDDMVNKFG</sequence>
<evidence type="ECO:0000259" key="9">
    <source>
        <dbReference type="PROSITE" id="PS50983"/>
    </source>
</evidence>
<keyword evidence="5" id="KW-0805">Transcription regulation</keyword>
<dbReference type="Gene3D" id="3.40.50.1980">
    <property type="entry name" value="Nitrogenase molybdenum iron protein domain"/>
    <property type="match status" value="2"/>
</dbReference>
<dbReference type="SUPFAM" id="SSF46689">
    <property type="entry name" value="Homeodomain-like"/>
    <property type="match status" value="2"/>
</dbReference>
<dbReference type="PANTHER" id="PTHR30532:SF21">
    <property type="entry name" value="SIDEROPHORE-BINDING LIPOPROTEIN YFIY-RELATED"/>
    <property type="match status" value="1"/>
</dbReference>
<dbReference type="Proteomes" id="UP000282311">
    <property type="component" value="Unassembled WGS sequence"/>
</dbReference>
<evidence type="ECO:0000256" key="2">
    <source>
        <dbReference type="ARBA" id="ARBA00008814"/>
    </source>
</evidence>
<gene>
    <name evidence="10" type="ORF">D7M11_12310</name>
</gene>
<dbReference type="Pfam" id="PF01497">
    <property type="entry name" value="Peripla_BP_2"/>
    <property type="match status" value="1"/>
</dbReference>
<dbReference type="InterPro" id="IPR009057">
    <property type="entry name" value="Homeodomain-like_sf"/>
</dbReference>
<dbReference type="Pfam" id="PF12833">
    <property type="entry name" value="HTH_18"/>
    <property type="match status" value="1"/>
</dbReference>
<comment type="caution">
    <text evidence="10">The sequence shown here is derived from an EMBL/GenBank/DDBJ whole genome shotgun (WGS) entry which is preliminary data.</text>
</comment>
<comment type="similarity">
    <text evidence="2">Belongs to the bacterial solute-binding protein 8 family.</text>
</comment>
<proteinExistence type="inferred from homology"/>
<evidence type="ECO:0000256" key="4">
    <source>
        <dbReference type="ARBA" id="ARBA00022729"/>
    </source>
</evidence>
<dbReference type="SMART" id="SM00342">
    <property type="entry name" value="HTH_ARAC"/>
    <property type="match status" value="1"/>
</dbReference>
<dbReference type="InterPro" id="IPR018060">
    <property type="entry name" value="HTH_AraC"/>
</dbReference>
<dbReference type="EMBL" id="RBAH01000007">
    <property type="protein sequence ID" value="RKN84764.1"/>
    <property type="molecule type" value="Genomic_DNA"/>
</dbReference>
<keyword evidence="6" id="KW-0238">DNA-binding</keyword>
<dbReference type="GO" id="GO:0003700">
    <property type="term" value="F:DNA-binding transcription factor activity"/>
    <property type="evidence" value="ECO:0007669"/>
    <property type="project" value="InterPro"/>
</dbReference>
<name>A0A3B0CJQ1_9BACL</name>
<protein>
    <submittedName>
        <fullName evidence="10">AraC family transcriptional regulator</fullName>
    </submittedName>
</protein>
<dbReference type="InterPro" id="IPR051313">
    <property type="entry name" value="Bact_iron-sidero_bind"/>
</dbReference>
<keyword evidence="4" id="KW-0732">Signal</keyword>
<dbReference type="GO" id="GO:0030288">
    <property type="term" value="C:outer membrane-bounded periplasmic space"/>
    <property type="evidence" value="ECO:0007669"/>
    <property type="project" value="TreeGrafter"/>
</dbReference>
<dbReference type="InterPro" id="IPR018062">
    <property type="entry name" value="HTH_AraC-typ_CS"/>
</dbReference>
<dbReference type="AlphaFoldDB" id="A0A3B0CJQ1"/>
<dbReference type="PROSITE" id="PS00041">
    <property type="entry name" value="HTH_ARAC_FAMILY_1"/>
    <property type="match status" value="1"/>
</dbReference>
<accession>A0A3B0CJQ1</accession>
<evidence type="ECO:0000259" key="8">
    <source>
        <dbReference type="PROSITE" id="PS01124"/>
    </source>
</evidence>
<keyword evidence="3" id="KW-0813">Transport</keyword>
<dbReference type="PANTHER" id="PTHR30532">
    <property type="entry name" value="IRON III DICITRATE-BINDING PERIPLASMIC PROTEIN"/>
    <property type="match status" value="1"/>
</dbReference>
<dbReference type="Gene3D" id="1.10.10.60">
    <property type="entry name" value="Homeodomain-like"/>
    <property type="match status" value="2"/>
</dbReference>
<dbReference type="PROSITE" id="PS01124">
    <property type="entry name" value="HTH_ARAC_FAMILY_2"/>
    <property type="match status" value="1"/>
</dbReference>
<evidence type="ECO:0000313" key="11">
    <source>
        <dbReference type="Proteomes" id="UP000282311"/>
    </source>
</evidence>
<dbReference type="SUPFAM" id="SSF53807">
    <property type="entry name" value="Helical backbone' metal receptor"/>
    <property type="match status" value="1"/>
</dbReference>
<keyword evidence="11" id="KW-1185">Reference proteome</keyword>
<comment type="subcellular location">
    <subcellularLocation>
        <location evidence="1">Cell envelope</location>
    </subcellularLocation>
</comment>
<feature type="domain" description="HTH araC/xylS-type" evidence="8">
    <location>
        <begin position="166"/>
        <end position="264"/>
    </location>
</feature>
<dbReference type="OrthoDB" id="2461801at2"/>
<dbReference type="InterPro" id="IPR002491">
    <property type="entry name" value="ABC_transptr_periplasmic_BD"/>
</dbReference>
<evidence type="ECO:0000256" key="5">
    <source>
        <dbReference type="ARBA" id="ARBA00023015"/>
    </source>
</evidence>
<reference evidence="10 11" key="1">
    <citation type="journal article" date="2007" name="Int. J. Syst. Evol. Microbiol.">
        <title>Paenibacillus ginsengarvi sp. nov., isolated from soil from ginseng cultivation.</title>
        <authorList>
            <person name="Yoon M.H."/>
            <person name="Ten L.N."/>
            <person name="Im W.T."/>
        </authorList>
    </citation>
    <scope>NUCLEOTIDE SEQUENCE [LARGE SCALE GENOMIC DNA]</scope>
    <source>
        <strain evidence="10 11">KCTC 13059</strain>
    </source>
</reference>
<evidence type="ECO:0000256" key="6">
    <source>
        <dbReference type="ARBA" id="ARBA00023125"/>
    </source>
</evidence>
<dbReference type="GO" id="GO:0043565">
    <property type="term" value="F:sequence-specific DNA binding"/>
    <property type="evidence" value="ECO:0007669"/>
    <property type="project" value="InterPro"/>
</dbReference>
<keyword evidence="7" id="KW-0804">Transcription</keyword>
<evidence type="ECO:0000313" key="10">
    <source>
        <dbReference type="EMBL" id="RKN84764.1"/>
    </source>
</evidence>
<organism evidence="10 11">
    <name type="scientific">Paenibacillus ginsengarvi</name>
    <dbReference type="NCBI Taxonomy" id="400777"/>
    <lineage>
        <taxon>Bacteria</taxon>
        <taxon>Bacillati</taxon>
        <taxon>Bacillota</taxon>
        <taxon>Bacilli</taxon>
        <taxon>Bacillales</taxon>
        <taxon>Paenibacillaceae</taxon>
        <taxon>Paenibacillus</taxon>
    </lineage>
</organism>
<evidence type="ECO:0000256" key="1">
    <source>
        <dbReference type="ARBA" id="ARBA00004196"/>
    </source>
</evidence>